<dbReference type="RefSeq" id="XP_014152805.1">
    <property type="nucleotide sequence ID" value="XM_014297330.1"/>
</dbReference>
<dbReference type="EMBL" id="KQ242399">
    <property type="protein sequence ID" value="KNC78903.1"/>
    <property type="molecule type" value="Genomic_DNA"/>
</dbReference>
<name>A0A0L0FSF0_9EUKA</name>
<feature type="compositionally biased region" description="Polar residues" evidence="1">
    <location>
        <begin position="144"/>
        <end position="171"/>
    </location>
</feature>
<dbReference type="Proteomes" id="UP000054560">
    <property type="component" value="Unassembled WGS sequence"/>
</dbReference>
<evidence type="ECO:0000313" key="3">
    <source>
        <dbReference type="Proteomes" id="UP000054560"/>
    </source>
</evidence>
<proteinExistence type="predicted"/>
<feature type="region of interest" description="Disordered" evidence="1">
    <location>
        <begin position="141"/>
        <end position="217"/>
    </location>
</feature>
<dbReference type="GeneID" id="25909183"/>
<feature type="non-terminal residue" evidence="2">
    <location>
        <position position="217"/>
    </location>
</feature>
<gene>
    <name evidence="2" type="ORF">SARC_08679</name>
</gene>
<dbReference type="AlphaFoldDB" id="A0A0L0FSF0"/>
<organism evidence="2 3">
    <name type="scientific">Sphaeroforma arctica JP610</name>
    <dbReference type="NCBI Taxonomy" id="667725"/>
    <lineage>
        <taxon>Eukaryota</taxon>
        <taxon>Ichthyosporea</taxon>
        <taxon>Ichthyophonida</taxon>
        <taxon>Sphaeroforma</taxon>
    </lineage>
</organism>
<evidence type="ECO:0000256" key="1">
    <source>
        <dbReference type="SAM" id="MobiDB-lite"/>
    </source>
</evidence>
<sequence length="217" mass="23756">MMRAQKMLTLPFVVSDLCPPSDSLTNIRIMEPPTDKLPDYDKLSTKSKVGRPEAVAPHISAQLNTHNRRSMQGRLSILSRRSVHDTSANGSGVEESTVDLMPDDRTSIATVDSQGSFSKGFFRTLSKKVPKKMSVIAHNAIDQLKSQSNQQQAPERSRRNGSISSNLSNGDSDVDSTRFSRRQTVTLAELSAARESDDEEDSEHLIGADGDAKNSTP</sequence>
<keyword evidence="3" id="KW-1185">Reference proteome</keyword>
<feature type="region of interest" description="Disordered" evidence="1">
    <location>
        <begin position="32"/>
        <end position="51"/>
    </location>
</feature>
<feature type="compositionally biased region" description="Basic and acidic residues" evidence="1">
    <location>
        <begin position="33"/>
        <end position="44"/>
    </location>
</feature>
<evidence type="ECO:0000313" key="2">
    <source>
        <dbReference type="EMBL" id="KNC78903.1"/>
    </source>
</evidence>
<feature type="compositionally biased region" description="Basic and acidic residues" evidence="1">
    <location>
        <begin position="203"/>
        <end position="217"/>
    </location>
</feature>
<protein>
    <submittedName>
        <fullName evidence="2">Uncharacterized protein</fullName>
    </submittedName>
</protein>
<reference evidence="2 3" key="1">
    <citation type="submission" date="2011-02" db="EMBL/GenBank/DDBJ databases">
        <title>The Genome Sequence of Sphaeroforma arctica JP610.</title>
        <authorList>
            <consortium name="The Broad Institute Genome Sequencing Platform"/>
            <person name="Russ C."/>
            <person name="Cuomo C."/>
            <person name="Young S.K."/>
            <person name="Zeng Q."/>
            <person name="Gargeya S."/>
            <person name="Alvarado L."/>
            <person name="Berlin A."/>
            <person name="Chapman S.B."/>
            <person name="Chen Z."/>
            <person name="Freedman E."/>
            <person name="Gellesch M."/>
            <person name="Goldberg J."/>
            <person name="Griggs A."/>
            <person name="Gujja S."/>
            <person name="Heilman E."/>
            <person name="Heiman D."/>
            <person name="Howarth C."/>
            <person name="Mehta T."/>
            <person name="Neiman D."/>
            <person name="Pearson M."/>
            <person name="Roberts A."/>
            <person name="Saif S."/>
            <person name="Shea T."/>
            <person name="Shenoy N."/>
            <person name="Sisk P."/>
            <person name="Stolte C."/>
            <person name="Sykes S."/>
            <person name="White J."/>
            <person name="Yandava C."/>
            <person name="Burger G."/>
            <person name="Gray M.W."/>
            <person name="Holland P.W.H."/>
            <person name="King N."/>
            <person name="Lang F.B.F."/>
            <person name="Roger A.J."/>
            <person name="Ruiz-Trillo I."/>
            <person name="Haas B."/>
            <person name="Nusbaum C."/>
            <person name="Birren B."/>
        </authorList>
    </citation>
    <scope>NUCLEOTIDE SEQUENCE [LARGE SCALE GENOMIC DNA]</scope>
    <source>
        <strain evidence="2 3">JP610</strain>
    </source>
</reference>
<accession>A0A0L0FSF0</accession>